<dbReference type="SUPFAM" id="SSF52374">
    <property type="entry name" value="Nucleotidylyl transferase"/>
    <property type="match status" value="1"/>
</dbReference>
<dbReference type="AlphaFoldDB" id="A0A0P8ACN7"/>
<dbReference type="eggNOG" id="COG0525">
    <property type="taxonomic scope" value="Bacteria"/>
</dbReference>
<comment type="subcellular location">
    <subcellularLocation>
        <location evidence="1 12">Cytoplasm</location>
    </subcellularLocation>
</comment>
<dbReference type="GO" id="GO:0005829">
    <property type="term" value="C:cytosol"/>
    <property type="evidence" value="ECO:0007669"/>
    <property type="project" value="TreeGrafter"/>
</dbReference>
<comment type="similarity">
    <text evidence="11 12">Belongs to the class-I aminoacyl-tRNA synthetase family. ValS type 1 subfamily.</text>
</comment>
<evidence type="ECO:0000313" key="16">
    <source>
        <dbReference type="EMBL" id="KPQ13093.1"/>
    </source>
</evidence>
<feature type="domain" description="Aminoacyl-tRNA synthetase class Ia" evidence="13">
    <location>
        <begin position="15"/>
        <end position="573"/>
    </location>
</feature>
<dbReference type="FunFam" id="3.40.50.620:FF:000032">
    <property type="entry name" value="Valine--tRNA ligase"/>
    <property type="match status" value="1"/>
</dbReference>
<dbReference type="InterPro" id="IPR014729">
    <property type="entry name" value="Rossmann-like_a/b/a_fold"/>
</dbReference>
<feature type="binding site" evidence="12">
    <location>
        <position position="539"/>
    </location>
    <ligand>
        <name>ATP</name>
        <dbReference type="ChEBI" id="CHEBI:30616"/>
    </ligand>
</feature>
<comment type="catalytic activity">
    <reaction evidence="10 12">
        <text>tRNA(Val) + L-valine + ATP = L-valyl-tRNA(Val) + AMP + diphosphate</text>
        <dbReference type="Rhea" id="RHEA:10704"/>
        <dbReference type="Rhea" id="RHEA-COMP:9672"/>
        <dbReference type="Rhea" id="RHEA-COMP:9708"/>
        <dbReference type="ChEBI" id="CHEBI:30616"/>
        <dbReference type="ChEBI" id="CHEBI:33019"/>
        <dbReference type="ChEBI" id="CHEBI:57762"/>
        <dbReference type="ChEBI" id="CHEBI:78442"/>
        <dbReference type="ChEBI" id="CHEBI:78537"/>
        <dbReference type="ChEBI" id="CHEBI:456215"/>
        <dbReference type="EC" id="6.1.1.9"/>
    </reaction>
</comment>
<keyword evidence="9 12" id="KW-0030">Aminoacyl-tRNA synthetase</keyword>
<evidence type="ECO:0000256" key="4">
    <source>
        <dbReference type="ARBA" id="ARBA00022598"/>
    </source>
</evidence>
<dbReference type="OrthoDB" id="9810365at2"/>
<dbReference type="Gene3D" id="1.10.730.10">
    <property type="entry name" value="Isoleucyl-tRNA Synthetase, Domain 1"/>
    <property type="match status" value="1"/>
</dbReference>
<dbReference type="PROSITE" id="PS00178">
    <property type="entry name" value="AA_TRNA_LIGASE_I"/>
    <property type="match status" value="1"/>
</dbReference>
<dbReference type="InterPro" id="IPR010978">
    <property type="entry name" value="tRNA-bd_arm"/>
</dbReference>
<dbReference type="GO" id="GO:0005524">
    <property type="term" value="F:ATP binding"/>
    <property type="evidence" value="ECO:0007669"/>
    <property type="project" value="UniProtKB-UniRule"/>
</dbReference>
<evidence type="ECO:0000313" key="17">
    <source>
        <dbReference type="Proteomes" id="UP000050421"/>
    </source>
</evidence>
<evidence type="ECO:0000256" key="8">
    <source>
        <dbReference type="ARBA" id="ARBA00023054"/>
    </source>
</evidence>
<feature type="domain" description="Methionyl/Valyl/Leucyl/Isoleucyl-tRNA synthetase anticodon-binding" evidence="14">
    <location>
        <begin position="616"/>
        <end position="758"/>
    </location>
</feature>
<evidence type="ECO:0000256" key="1">
    <source>
        <dbReference type="ARBA" id="ARBA00004496"/>
    </source>
</evidence>
<comment type="subunit">
    <text evidence="2 12">Monomer.</text>
</comment>
<dbReference type="GO" id="GO:0006438">
    <property type="term" value="P:valyl-tRNA aminoacylation"/>
    <property type="evidence" value="ECO:0007669"/>
    <property type="project" value="UniProtKB-UniRule"/>
</dbReference>
<dbReference type="CDD" id="cd07962">
    <property type="entry name" value="Anticodon_Ia_Val"/>
    <property type="match status" value="1"/>
</dbReference>
<dbReference type="PANTHER" id="PTHR11946:SF109">
    <property type="entry name" value="VALINE--TRNA LIGASE"/>
    <property type="match status" value="1"/>
</dbReference>
<dbReference type="InterPro" id="IPR013155">
    <property type="entry name" value="M/V/L/I-tRNA-synth_anticd-bd"/>
</dbReference>
<dbReference type="Pfam" id="PF08264">
    <property type="entry name" value="Anticodon_1"/>
    <property type="match status" value="1"/>
</dbReference>
<dbReference type="Pfam" id="PF00133">
    <property type="entry name" value="tRNA-synt_1"/>
    <property type="match status" value="1"/>
</dbReference>
<comment type="function">
    <text evidence="12">Catalyzes the attachment of valine to tRNA(Val). As ValRS can inadvertently accommodate and process structurally similar amino acids such as threonine, to avoid such errors, it has a 'posttransfer' editing activity that hydrolyzes mischarged Thr-tRNA(Val) in a tRNA-dependent manner.</text>
</comment>
<dbReference type="PATRIC" id="fig|1305737.6.peg.3522"/>
<dbReference type="InterPro" id="IPR009008">
    <property type="entry name" value="Val/Leu/Ile-tRNA-synth_edit"/>
</dbReference>
<dbReference type="EMBL" id="LJXT01000104">
    <property type="protein sequence ID" value="KPQ13093.1"/>
    <property type="molecule type" value="Genomic_DNA"/>
</dbReference>
<keyword evidence="5 12" id="KW-0547">Nucleotide-binding</keyword>
<reference evidence="16 17" key="1">
    <citation type="submission" date="2015-09" db="EMBL/GenBank/DDBJ databases">
        <title>Identification and resolution of microdiversity through metagenomic sequencing of parallel consortia.</title>
        <authorList>
            <person name="Nelson W.C."/>
            <person name="Romine M.F."/>
            <person name="Lindemann S.R."/>
        </authorList>
    </citation>
    <scope>NUCLEOTIDE SEQUENCE [LARGE SCALE GENOMIC DNA]</scope>
    <source>
        <strain evidence="16">HL-49</strain>
    </source>
</reference>
<gene>
    <name evidence="12 16" type="primary">valS</name>
    <name evidence="16" type="ORF">HLUCCX10_14050</name>
</gene>
<feature type="short sequence motif" description="'KMSKS' region" evidence="12">
    <location>
        <begin position="536"/>
        <end position="540"/>
    </location>
</feature>
<dbReference type="Gene3D" id="3.40.50.620">
    <property type="entry name" value="HUPs"/>
    <property type="match status" value="2"/>
</dbReference>
<comment type="caution">
    <text evidence="16">The sequence shown here is derived from an EMBL/GenBank/DDBJ whole genome shotgun (WGS) entry which is preliminary data.</text>
</comment>
<evidence type="ECO:0000256" key="2">
    <source>
        <dbReference type="ARBA" id="ARBA00011245"/>
    </source>
</evidence>
<evidence type="ECO:0000256" key="5">
    <source>
        <dbReference type="ARBA" id="ARBA00022741"/>
    </source>
</evidence>
<dbReference type="SUPFAM" id="SSF47323">
    <property type="entry name" value="Anticodon-binding domain of a subclass of class I aminoacyl-tRNA synthetases"/>
    <property type="match status" value="1"/>
</dbReference>
<evidence type="ECO:0000256" key="3">
    <source>
        <dbReference type="ARBA" id="ARBA00022490"/>
    </source>
</evidence>
<dbReference type="SUPFAM" id="SSF46589">
    <property type="entry name" value="tRNA-binding arm"/>
    <property type="match status" value="1"/>
</dbReference>
<feature type="short sequence motif" description="'HIGH' region" evidence="12">
    <location>
        <begin position="44"/>
        <end position="54"/>
    </location>
</feature>
<dbReference type="InterPro" id="IPR002303">
    <property type="entry name" value="Valyl-tRNA_ligase"/>
</dbReference>
<dbReference type="InterPro" id="IPR019499">
    <property type="entry name" value="Val-tRNA_synth_tRNA-bd"/>
</dbReference>
<comment type="domain">
    <text evidence="12">The C-terminal coiled-coil domain is crucial for aminoacylation activity.</text>
</comment>
<dbReference type="InterPro" id="IPR001412">
    <property type="entry name" value="aa-tRNA-synth_I_CS"/>
</dbReference>
<keyword evidence="6 12" id="KW-0067">ATP-binding</keyword>
<evidence type="ECO:0000256" key="7">
    <source>
        <dbReference type="ARBA" id="ARBA00022917"/>
    </source>
</evidence>
<dbReference type="Gene3D" id="3.90.740.10">
    <property type="entry name" value="Valyl/Leucyl/Isoleucyl-tRNA synthetase, editing domain"/>
    <property type="match status" value="1"/>
</dbReference>
<dbReference type="InterPro" id="IPR002300">
    <property type="entry name" value="aa-tRNA-synth_Ia"/>
</dbReference>
<protein>
    <recommendedName>
        <fullName evidence="12">Valine--tRNA ligase</fullName>
        <ecNumber evidence="12">6.1.1.9</ecNumber>
    </recommendedName>
    <alternativeName>
        <fullName evidence="12">Valyl-tRNA synthetase</fullName>
        <shortName evidence="12">ValRS</shortName>
    </alternativeName>
</protein>
<evidence type="ECO:0000259" key="14">
    <source>
        <dbReference type="Pfam" id="PF08264"/>
    </source>
</evidence>
<evidence type="ECO:0000256" key="10">
    <source>
        <dbReference type="ARBA" id="ARBA00047552"/>
    </source>
</evidence>
<dbReference type="Pfam" id="PF10458">
    <property type="entry name" value="Val_tRNA-synt_C"/>
    <property type="match status" value="1"/>
</dbReference>
<keyword evidence="4 12" id="KW-0436">Ligase</keyword>
<dbReference type="CDD" id="cd00817">
    <property type="entry name" value="ValRS_core"/>
    <property type="match status" value="1"/>
</dbReference>
<dbReference type="PRINTS" id="PR00986">
    <property type="entry name" value="TRNASYNTHVAL"/>
</dbReference>
<dbReference type="NCBIfam" id="NF004349">
    <property type="entry name" value="PRK05729.1"/>
    <property type="match status" value="1"/>
</dbReference>
<comment type="domain">
    <text evidence="12">ValRS has two distinct active sites: one for aminoacylation and one for editing. The misactivated threonine is translocated from the active site to the editing site.</text>
</comment>
<dbReference type="InterPro" id="IPR037118">
    <property type="entry name" value="Val-tRNA_synth_C_sf"/>
</dbReference>
<name>A0A0P8ACN7_9BACT</name>
<proteinExistence type="inferred from homology"/>
<evidence type="ECO:0000256" key="9">
    <source>
        <dbReference type="ARBA" id="ARBA00023146"/>
    </source>
</evidence>
<dbReference type="GO" id="GO:0004832">
    <property type="term" value="F:valine-tRNA ligase activity"/>
    <property type="evidence" value="ECO:0007669"/>
    <property type="project" value="UniProtKB-UniRule"/>
</dbReference>
<dbReference type="SUPFAM" id="SSF50677">
    <property type="entry name" value="ValRS/IleRS/LeuRS editing domain"/>
    <property type="match status" value="1"/>
</dbReference>
<accession>A0A0P8ACN7</accession>
<dbReference type="PANTHER" id="PTHR11946">
    <property type="entry name" value="VALYL-TRNA SYNTHETASES"/>
    <property type="match status" value="1"/>
</dbReference>
<organism evidence="16 17">
    <name type="scientific">Algoriphagus marincola HL-49</name>
    <dbReference type="NCBI Taxonomy" id="1305737"/>
    <lineage>
        <taxon>Bacteria</taxon>
        <taxon>Pseudomonadati</taxon>
        <taxon>Bacteroidota</taxon>
        <taxon>Cytophagia</taxon>
        <taxon>Cytophagales</taxon>
        <taxon>Cyclobacteriaceae</taxon>
        <taxon>Algoriphagus</taxon>
    </lineage>
</organism>
<keyword evidence="3 12" id="KW-0963">Cytoplasm</keyword>
<evidence type="ECO:0000256" key="6">
    <source>
        <dbReference type="ARBA" id="ARBA00022840"/>
    </source>
</evidence>
<dbReference type="NCBIfam" id="TIGR00422">
    <property type="entry name" value="valS"/>
    <property type="match status" value="1"/>
</dbReference>
<evidence type="ECO:0000259" key="13">
    <source>
        <dbReference type="Pfam" id="PF00133"/>
    </source>
</evidence>
<evidence type="ECO:0000256" key="12">
    <source>
        <dbReference type="HAMAP-Rule" id="MF_02004"/>
    </source>
</evidence>
<dbReference type="InterPro" id="IPR009080">
    <property type="entry name" value="tRNAsynth_Ia_anticodon-bd"/>
</dbReference>
<evidence type="ECO:0000256" key="11">
    <source>
        <dbReference type="ARBA" id="ARBA00060830"/>
    </source>
</evidence>
<sequence length="877" mass="100644">MSIASKYDPSTTESKWYQYWMEHKLFASKIDPNKEPYTIVIPPPNVTGVLHMGHMLNNTIQDVLIRRARMQGKNACWVPGTDHASIATETKVVQLLKEKGIDKKDITREEFLTHAWEWKEKYGGIILEQLKKLGASCDWDRTAFTMDEGLSDAVISVFVDLYKKGKIYRGIRMVNWDPKGQTALSDDEVITKEIASKLYYINYQIEGSDGQYLTIATTRPETIMADVAICINPNDPRFTHLKGKKAIIPLINRAIPIIEDEYVDMEFGTGCLKVTPAHDINDYELGIKHKLEVIDILNDNGTLNEKAQILVGEDRFIARKKIGKLLEEAGQLEKVEDYKSNVGHSERTDAVIEPKLSLQWFLKMDEITKPAFSSVMEDVIQLHPPKFKNMYRVWMENVRDWCISRQLWWGHQIPAYHLPNGEFVVAKTKEEALKIAQTEHDSSYTLYDLKQDEDVLDTWFSSWLWPISVFDTDVFTTGKPNEELKYYYPTNDLVTAPEILFFWVARMIIAGYEYMGEKPFKNVYLTGIVRDKLGRKMSKSLGNSPDPLELIAQYGADGVRTGMLFSSPAGNDLPYDDKLVEQGRNFANKIWNAFRLVKGWEIDSNLDSAANTSSIHWFENRFNQALAEINDHFEKFRISDALMATYKLVWGDFCSWYLEMIKPEYQKPIDQATYDKTIEIFEDILKILHPFMPFISEEIWHQIQDRKVEESLILAKWPEAKPFDSKITEDANQVFEVVSQIRNLRASKGMSPKEALDLTINTKRPELYQRFESVLVKLANLSSLNFAAKVENAMSFVVKADECFVPMGDSINIEEEKANLQKEIEYTKGFLASVMKKLSNERFVAGAPAQVVENEKKKQADAEAKIKALEESLAKLG</sequence>
<feature type="domain" description="Valyl-tRNA synthetase tRNA-binding arm" evidence="15">
    <location>
        <begin position="812"/>
        <end position="877"/>
    </location>
</feature>
<dbReference type="InterPro" id="IPR033705">
    <property type="entry name" value="Anticodon_Ia_Val"/>
</dbReference>
<dbReference type="FunFam" id="1.10.287.380:FF:000001">
    <property type="entry name" value="Valine--tRNA ligase"/>
    <property type="match status" value="1"/>
</dbReference>
<dbReference type="Gene3D" id="1.10.287.380">
    <property type="entry name" value="Valyl-tRNA synthetase, C-terminal domain"/>
    <property type="match status" value="1"/>
</dbReference>
<dbReference type="EC" id="6.1.1.9" evidence="12"/>
<keyword evidence="8 12" id="KW-0175">Coiled coil</keyword>
<dbReference type="HAMAP" id="MF_02004">
    <property type="entry name" value="Val_tRNA_synth_type1"/>
    <property type="match status" value="1"/>
</dbReference>
<keyword evidence="7 12" id="KW-0648">Protein biosynthesis</keyword>
<evidence type="ECO:0000259" key="15">
    <source>
        <dbReference type="Pfam" id="PF10458"/>
    </source>
</evidence>
<dbReference type="STRING" id="1305737.GCA_000526355_01458"/>
<dbReference type="Proteomes" id="UP000050421">
    <property type="component" value="Unassembled WGS sequence"/>
</dbReference>
<dbReference type="GO" id="GO:0002161">
    <property type="term" value="F:aminoacyl-tRNA deacylase activity"/>
    <property type="evidence" value="ECO:0007669"/>
    <property type="project" value="InterPro"/>
</dbReference>